<comment type="similarity">
    <text evidence="1">Belongs to the LysR transcriptional regulatory family.</text>
</comment>
<gene>
    <name evidence="6" type="ORF">SAMN05216271_3343</name>
</gene>
<keyword evidence="2" id="KW-0805">Transcription regulation</keyword>
<dbReference type="InterPro" id="IPR036388">
    <property type="entry name" value="WH-like_DNA-bd_sf"/>
</dbReference>
<dbReference type="PRINTS" id="PR00039">
    <property type="entry name" value="HTHLYSR"/>
</dbReference>
<dbReference type="GO" id="GO:0000976">
    <property type="term" value="F:transcription cis-regulatory region binding"/>
    <property type="evidence" value="ECO:0007669"/>
    <property type="project" value="TreeGrafter"/>
</dbReference>
<dbReference type="OrthoDB" id="6864431at2"/>
<dbReference type="InterPro" id="IPR000847">
    <property type="entry name" value="LysR_HTH_N"/>
</dbReference>
<dbReference type="InterPro" id="IPR036390">
    <property type="entry name" value="WH_DNA-bd_sf"/>
</dbReference>
<organism evidence="6 7">
    <name type="scientific">Halopseudomonas sabulinigri</name>
    <dbReference type="NCBI Taxonomy" id="472181"/>
    <lineage>
        <taxon>Bacteria</taxon>
        <taxon>Pseudomonadati</taxon>
        <taxon>Pseudomonadota</taxon>
        <taxon>Gammaproteobacteria</taxon>
        <taxon>Pseudomonadales</taxon>
        <taxon>Pseudomonadaceae</taxon>
        <taxon>Halopseudomonas</taxon>
    </lineage>
</organism>
<name>A0A1H1WUZ5_9GAMM</name>
<dbReference type="GO" id="GO:0003700">
    <property type="term" value="F:DNA-binding transcription factor activity"/>
    <property type="evidence" value="ECO:0007669"/>
    <property type="project" value="InterPro"/>
</dbReference>
<reference evidence="7" key="1">
    <citation type="submission" date="2016-10" db="EMBL/GenBank/DDBJ databases">
        <authorList>
            <person name="Varghese N."/>
            <person name="Submissions S."/>
        </authorList>
    </citation>
    <scope>NUCLEOTIDE SEQUENCE [LARGE SCALE GENOMIC DNA]</scope>
    <source>
        <strain evidence="7">JCM 14963</strain>
    </source>
</reference>
<evidence type="ECO:0000256" key="2">
    <source>
        <dbReference type="ARBA" id="ARBA00023015"/>
    </source>
</evidence>
<dbReference type="PANTHER" id="PTHR30126">
    <property type="entry name" value="HTH-TYPE TRANSCRIPTIONAL REGULATOR"/>
    <property type="match status" value="1"/>
</dbReference>
<dbReference type="SUPFAM" id="SSF46785">
    <property type="entry name" value="Winged helix' DNA-binding domain"/>
    <property type="match status" value="1"/>
</dbReference>
<protein>
    <submittedName>
        <fullName evidence="6">DNA-binding transcriptional regulator, LysR family</fullName>
    </submittedName>
</protein>
<dbReference type="Gene3D" id="1.10.10.10">
    <property type="entry name" value="Winged helix-like DNA-binding domain superfamily/Winged helix DNA-binding domain"/>
    <property type="match status" value="1"/>
</dbReference>
<dbReference type="RefSeq" id="WP_092287962.1">
    <property type="nucleotide sequence ID" value="NZ_LT629763.1"/>
</dbReference>
<dbReference type="EMBL" id="LT629763">
    <property type="protein sequence ID" value="SDT00885.1"/>
    <property type="molecule type" value="Genomic_DNA"/>
</dbReference>
<dbReference type="PROSITE" id="PS50931">
    <property type="entry name" value="HTH_LYSR"/>
    <property type="match status" value="1"/>
</dbReference>
<proteinExistence type="inferred from homology"/>
<dbReference type="AlphaFoldDB" id="A0A1H1WUZ5"/>
<evidence type="ECO:0000256" key="1">
    <source>
        <dbReference type="ARBA" id="ARBA00009437"/>
    </source>
</evidence>
<evidence type="ECO:0000313" key="6">
    <source>
        <dbReference type="EMBL" id="SDT00885.1"/>
    </source>
</evidence>
<evidence type="ECO:0000256" key="4">
    <source>
        <dbReference type="ARBA" id="ARBA00023163"/>
    </source>
</evidence>
<evidence type="ECO:0000313" key="7">
    <source>
        <dbReference type="Proteomes" id="UP000243413"/>
    </source>
</evidence>
<dbReference type="Proteomes" id="UP000243413">
    <property type="component" value="Chromosome I"/>
</dbReference>
<evidence type="ECO:0000259" key="5">
    <source>
        <dbReference type="PROSITE" id="PS50931"/>
    </source>
</evidence>
<dbReference type="STRING" id="472181.SAMN05216271_3343"/>
<dbReference type="FunFam" id="1.10.10.10:FF:000001">
    <property type="entry name" value="LysR family transcriptional regulator"/>
    <property type="match status" value="1"/>
</dbReference>
<feature type="domain" description="HTH lysR-type" evidence="5">
    <location>
        <begin position="1"/>
        <end position="58"/>
    </location>
</feature>
<evidence type="ECO:0000256" key="3">
    <source>
        <dbReference type="ARBA" id="ARBA00023125"/>
    </source>
</evidence>
<keyword evidence="3 6" id="KW-0238">DNA-binding</keyword>
<accession>A0A1H1WUZ5</accession>
<keyword evidence="4" id="KW-0804">Transcription</keyword>
<dbReference type="PANTHER" id="PTHR30126:SF98">
    <property type="entry name" value="HTH-TYPE TRANSCRIPTIONAL ACTIVATOR BAUR"/>
    <property type="match status" value="1"/>
</dbReference>
<dbReference type="Pfam" id="PF00126">
    <property type="entry name" value="HTH_1"/>
    <property type="match status" value="1"/>
</dbReference>
<sequence length="273" mass="30399">MDLRSLRYFCAAAELGSITAAAEHCHVAQPSISNAIAQLEAEFSLRLFNRGRKGVTLTPAGSDFHQQVRQLLRNAEQVEARFKQRRRSPLQLGIQRELASRDSAWLVQLLSRSLPDHQLEVRSQPQTPPALWLTSARRVPAGYRFVSLLDQQYHLLAPRGWPLPQPLTLQAALDYPWIDRLDCEQRAALLSRLPQLAEHCLLQVDTEDLALSLVQHQQGVTVMALGDDADSLPTDVQPHSLHGLVPPELLDRQLGVALRDDIDPAVAQALGLP</sequence>